<gene>
    <name evidence="2" type="ORF">THOM_2113</name>
</gene>
<sequence length="208" mass="24757">MSGNNTFIPCIFEPRQMTTREFTNLHEIQSITSELRKKFSYLLSESVKKIKEVKYTRKEQKERLSHDIQMMRAEIKKNEEEINRLRSNLEKLKHTLDKERNELLEAHHENDGLSKQMAEYDENKKNLERLVNEIERRVRGLQAQKANEMRSIEANEKKLEAEADQYRKVLGINISQVCDSVLKIEFLILMRPISADILLWILKTTWRV</sequence>
<dbReference type="OrthoDB" id="5877028at2759"/>
<dbReference type="OMA" id="VINIERY"/>
<dbReference type="Proteomes" id="UP000011185">
    <property type="component" value="Unassembled WGS sequence"/>
</dbReference>
<keyword evidence="3" id="KW-1185">Reference proteome</keyword>
<feature type="coiled-coil region" evidence="1">
    <location>
        <begin position="61"/>
        <end position="169"/>
    </location>
</feature>
<dbReference type="InParanoid" id="L7JV75"/>
<reference evidence="2 3" key="1">
    <citation type="journal article" date="2012" name="PLoS Pathog.">
        <title>The genome of the obligate intracellular parasite Trachipleistophora hominis: new insights into microsporidian genome dynamics and reductive evolution.</title>
        <authorList>
            <person name="Heinz E."/>
            <person name="Williams T.A."/>
            <person name="Nakjang S."/>
            <person name="Noel C.J."/>
            <person name="Swan D.C."/>
            <person name="Goldberg A.V."/>
            <person name="Harris S.R."/>
            <person name="Weinmaier T."/>
            <person name="Markert S."/>
            <person name="Becher D."/>
            <person name="Bernhardt J."/>
            <person name="Dagan T."/>
            <person name="Hacker C."/>
            <person name="Lucocq J.M."/>
            <person name="Schweder T."/>
            <person name="Rattei T."/>
            <person name="Hall N."/>
            <person name="Hirt R.P."/>
            <person name="Embley T.M."/>
        </authorList>
    </citation>
    <scope>NUCLEOTIDE SEQUENCE [LARGE SCALE GENOMIC DNA]</scope>
</reference>
<evidence type="ECO:0000313" key="2">
    <source>
        <dbReference type="EMBL" id="ELQ74951.1"/>
    </source>
</evidence>
<evidence type="ECO:0000256" key="1">
    <source>
        <dbReference type="SAM" id="Coils"/>
    </source>
</evidence>
<dbReference type="Gene3D" id="1.10.287.1490">
    <property type="match status" value="1"/>
</dbReference>
<keyword evidence="1" id="KW-0175">Coiled coil</keyword>
<organism evidence="2 3">
    <name type="scientific">Trachipleistophora hominis</name>
    <name type="common">Microsporidian parasite</name>
    <dbReference type="NCBI Taxonomy" id="72359"/>
    <lineage>
        <taxon>Eukaryota</taxon>
        <taxon>Fungi</taxon>
        <taxon>Fungi incertae sedis</taxon>
        <taxon>Microsporidia</taxon>
        <taxon>Pleistophoridae</taxon>
        <taxon>Trachipleistophora</taxon>
    </lineage>
</organism>
<proteinExistence type="predicted"/>
<evidence type="ECO:0000313" key="3">
    <source>
        <dbReference type="Proteomes" id="UP000011185"/>
    </source>
</evidence>
<name>L7JV75_TRAHO</name>
<protein>
    <submittedName>
        <fullName evidence="2">Synaptic vesicle protein EHS-1, EH domain protein</fullName>
    </submittedName>
</protein>
<dbReference type="EMBL" id="JH994005">
    <property type="protein sequence ID" value="ELQ74951.1"/>
    <property type="molecule type" value="Genomic_DNA"/>
</dbReference>
<dbReference type="HOGENOM" id="CLU_1321724_0_0_1"/>
<accession>L7JV75</accession>
<dbReference type="AlphaFoldDB" id="L7JV75"/>
<dbReference type="VEuPathDB" id="MicrosporidiaDB:THOM_2113"/>